<accession>A0A1G2S6H3</accession>
<evidence type="ECO:0000256" key="4">
    <source>
        <dbReference type="ARBA" id="ARBA00023136"/>
    </source>
</evidence>
<evidence type="ECO:0000256" key="1">
    <source>
        <dbReference type="ARBA" id="ARBA00022475"/>
    </source>
</evidence>
<reference evidence="8 9" key="1">
    <citation type="journal article" date="2016" name="Nat. Commun.">
        <title>Thousands of microbial genomes shed light on interconnected biogeochemical processes in an aquifer system.</title>
        <authorList>
            <person name="Anantharaman K."/>
            <person name="Brown C.T."/>
            <person name="Hug L.A."/>
            <person name="Sharon I."/>
            <person name="Castelle C.J."/>
            <person name="Probst A.J."/>
            <person name="Thomas B.C."/>
            <person name="Singh A."/>
            <person name="Wilkins M.J."/>
            <person name="Karaoz U."/>
            <person name="Brodie E.L."/>
            <person name="Williams K.H."/>
            <person name="Hubbard S.S."/>
            <person name="Banfield J.F."/>
        </authorList>
    </citation>
    <scope>NUCLEOTIDE SEQUENCE [LARGE SCALE GENOMIC DNA]</scope>
</reference>
<gene>
    <name evidence="7" type="primary">mltG</name>
    <name evidence="8" type="ORF">A2675_02975</name>
</gene>
<keyword evidence="5 7" id="KW-0456">Lyase</keyword>
<keyword evidence="4 7" id="KW-0472">Membrane</keyword>
<keyword evidence="6 7" id="KW-0961">Cell wall biogenesis/degradation</keyword>
<evidence type="ECO:0000256" key="2">
    <source>
        <dbReference type="ARBA" id="ARBA00022692"/>
    </source>
</evidence>
<dbReference type="PANTHER" id="PTHR30518">
    <property type="entry name" value="ENDOLYTIC MUREIN TRANSGLYCOSYLASE"/>
    <property type="match status" value="1"/>
</dbReference>
<dbReference type="Proteomes" id="UP000176997">
    <property type="component" value="Unassembled WGS sequence"/>
</dbReference>
<keyword evidence="2 7" id="KW-0812">Transmembrane</keyword>
<dbReference type="GO" id="GO:0008932">
    <property type="term" value="F:lytic endotransglycosylase activity"/>
    <property type="evidence" value="ECO:0007669"/>
    <property type="project" value="UniProtKB-UniRule"/>
</dbReference>
<evidence type="ECO:0000313" key="9">
    <source>
        <dbReference type="Proteomes" id="UP000176997"/>
    </source>
</evidence>
<dbReference type="Gene3D" id="3.30.1490.480">
    <property type="entry name" value="Endolytic murein transglycosylase"/>
    <property type="match status" value="1"/>
</dbReference>
<comment type="caution">
    <text evidence="8">The sequence shown here is derived from an EMBL/GenBank/DDBJ whole genome shotgun (WGS) entry which is preliminary data.</text>
</comment>
<dbReference type="AlphaFoldDB" id="A0A1G2S6H3"/>
<evidence type="ECO:0000256" key="6">
    <source>
        <dbReference type="ARBA" id="ARBA00023316"/>
    </source>
</evidence>
<feature type="site" description="Important for catalytic activity" evidence="7">
    <location>
        <position position="210"/>
    </location>
</feature>
<dbReference type="GO" id="GO:0009252">
    <property type="term" value="P:peptidoglycan biosynthetic process"/>
    <property type="evidence" value="ECO:0007669"/>
    <property type="project" value="UniProtKB-UniRule"/>
</dbReference>
<dbReference type="GO" id="GO:0071555">
    <property type="term" value="P:cell wall organization"/>
    <property type="evidence" value="ECO:0007669"/>
    <property type="project" value="UniProtKB-KW"/>
</dbReference>
<dbReference type="NCBIfam" id="TIGR00247">
    <property type="entry name" value="endolytic transglycosylase MltG"/>
    <property type="match status" value="1"/>
</dbReference>
<comment type="catalytic activity">
    <reaction evidence="7">
        <text>a peptidoglycan chain = a peptidoglycan chain with N-acetyl-1,6-anhydromuramyl-[peptide] at the reducing end + a peptidoglycan chain with N-acetylglucosamine at the non-reducing end.</text>
        <dbReference type="EC" id="4.2.2.29"/>
    </reaction>
</comment>
<keyword evidence="3 7" id="KW-1133">Transmembrane helix</keyword>
<dbReference type="PANTHER" id="PTHR30518:SF2">
    <property type="entry name" value="ENDOLYTIC MUREIN TRANSGLYCOSYLASE"/>
    <property type="match status" value="1"/>
</dbReference>
<evidence type="ECO:0000256" key="7">
    <source>
        <dbReference type="HAMAP-Rule" id="MF_02065"/>
    </source>
</evidence>
<dbReference type="EC" id="4.2.2.29" evidence="7"/>
<comment type="similarity">
    <text evidence="7">Belongs to the transglycosylase MltG family.</text>
</comment>
<name>A0A1G2S6H3_9BACT</name>
<proteinExistence type="inferred from homology"/>
<organism evidence="8 9">
    <name type="scientific">Candidatus Yonathbacteria bacterium RIFCSPHIGHO2_01_FULL_51_10</name>
    <dbReference type="NCBI Taxonomy" id="1802723"/>
    <lineage>
        <taxon>Bacteria</taxon>
        <taxon>Candidatus Yonathiibacteriota</taxon>
    </lineage>
</organism>
<evidence type="ECO:0000256" key="5">
    <source>
        <dbReference type="ARBA" id="ARBA00023239"/>
    </source>
</evidence>
<comment type="function">
    <text evidence="7">Functions as a peptidoglycan terminase that cleaves nascent peptidoglycan strands endolytically to terminate their elongation.</text>
</comment>
<evidence type="ECO:0000256" key="3">
    <source>
        <dbReference type="ARBA" id="ARBA00022989"/>
    </source>
</evidence>
<dbReference type="CDD" id="cd08010">
    <property type="entry name" value="MltG_like"/>
    <property type="match status" value="1"/>
</dbReference>
<sequence>MEKLLAWGKVSRRPLALGLVGVLCITIGGLATFPPLPFPSGVVVTLSDGVSLEGAVRTLRASGVVRSSALLETYVVLLGGEHRIKAGEYLFSDPETPYAIASRIINGEYGFSQVSVTIPEGSSREDIVRIVSTKTSSAFDGEEFLRLTSDKEGYLFPDTYFVMKNVQAETVALRMEENFKRKIASRESEITASGKSLHDILTMASIIEAEATTPEDRRLVSGILWHRIALGMPLQVDAAFVAVNGKTTFELTLDDLKIDSPYNTYRFKGLPPGPINNPGLDAIDAALQPTTSAYLYYLSDNSGVMHYARTFDEHRANKQRYLVKA</sequence>
<dbReference type="HAMAP" id="MF_02065">
    <property type="entry name" value="MltG"/>
    <property type="match status" value="1"/>
</dbReference>
<protein>
    <recommendedName>
        <fullName evidence="7">Endolytic murein transglycosylase</fullName>
        <ecNumber evidence="7">4.2.2.29</ecNumber>
    </recommendedName>
    <alternativeName>
        <fullName evidence="7">Peptidoglycan lytic transglycosylase</fullName>
    </alternativeName>
    <alternativeName>
        <fullName evidence="7">Peptidoglycan polymerization terminase</fullName>
    </alternativeName>
</protein>
<evidence type="ECO:0000313" key="8">
    <source>
        <dbReference type="EMBL" id="OHA80703.1"/>
    </source>
</evidence>
<keyword evidence="1 7" id="KW-1003">Cell membrane</keyword>
<dbReference type="GO" id="GO:0005886">
    <property type="term" value="C:plasma membrane"/>
    <property type="evidence" value="ECO:0007669"/>
    <property type="project" value="UniProtKB-UniRule"/>
</dbReference>
<dbReference type="Pfam" id="PF02618">
    <property type="entry name" value="YceG"/>
    <property type="match status" value="1"/>
</dbReference>
<dbReference type="EMBL" id="MHUS01000020">
    <property type="protein sequence ID" value="OHA80703.1"/>
    <property type="molecule type" value="Genomic_DNA"/>
</dbReference>
<dbReference type="InterPro" id="IPR003770">
    <property type="entry name" value="MLTG-like"/>
</dbReference>
<dbReference type="STRING" id="1802723.A2675_02975"/>